<keyword evidence="1" id="KW-0547">Nucleotide-binding</keyword>
<evidence type="ECO:0000313" key="6">
    <source>
        <dbReference type="Proteomes" id="UP000241048"/>
    </source>
</evidence>
<dbReference type="InterPro" id="IPR003593">
    <property type="entry name" value="AAA+_ATPase"/>
</dbReference>
<feature type="region of interest" description="Disordered" evidence="3">
    <location>
        <begin position="177"/>
        <end position="201"/>
    </location>
</feature>
<dbReference type="RefSeq" id="WP_107001317.1">
    <property type="nucleotide sequence ID" value="NZ_DBFVRN010000005.1"/>
</dbReference>
<evidence type="ECO:0000259" key="4">
    <source>
        <dbReference type="SMART" id="SM00382"/>
    </source>
</evidence>
<evidence type="ECO:0000256" key="2">
    <source>
        <dbReference type="ARBA" id="ARBA00022840"/>
    </source>
</evidence>
<dbReference type="SMART" id="SM00382">
    <property type="entry name" value="AAA"/>
    <property type="match status" value="1"/>
</dbReference>
<dbReference type="EMBL" id="PYLO01000004">
    <property type="protein sequence ID" value="PST36397.1"/>
    <property type="molecule type" value="Genomic_DNA"/>
</dbReference>
<comment type="caution">
    <text evidence="5">The sequence shown here is derived from an EMBL/GenBank/DDBJ whole genome shotgun (WGS) entry which is preliminary data.</text>
</comment>
<dbReference type="InterPro" id="IPR045735">
    <property type="entry name" value="Spore_III_AA_AAA+_ATPase"/>
</dbReference>
<dbReference type="SUPFAM" id="SSF52540">
    <property type="entry name" value="P-loop containing nucleoside triphosphate hydrolases"/>
    <property type="match status" value="1"/>
</dbReference>
<dbReference type="GO" id="GO:0005524">
    <property type="term" value="F:ATP binding"/>
    <property type="evidence" value="ECO:0007669"/>
    <property type="project" value="UniProtKB-KW"/>
</dbReference>
<proteinExistence type="predicted"/>
<evidence type="ECO:0000256" key="1">
    <source>
        <dbReference type="ARBA" id="ARBA00022741"/>
    </source>
</evidence>
<dbReference type="PANTHER" id="PTHR20953:SF3">
    <property type="entry name" value="P-LOOP CONTAINING NUCLEOSIDE TRIPHOSPHATE HYDROLASES SUPERFAMILY PROTEIN"/>
    <property type="match status" value="1"/>
</dbReference>
<dbReference type="PANTHER" id="PTHR20953">
    <property type="entry name" value="KINASE-RELATED"/>
    <property type="match status" value="1"/>
</dbReference>
<dbReference type="Gene3D" id="3.40.50.300">
    <property type="entry name" value="P-loop containing nucleotide triphosphate hydrolases"/>
    <property type="match status" value="1"/>
</dbReference>
<feature type="domain" description="AAA+ ATPase" evidence="4">
    <location>
        <begin position="148"/>
        <end position="332"/>
    </location>
</feature>
<gene>
    <name evidence="5" type="ORF">C7U56_11380</name>
</gene>
<reference evidence="5 6" key="1">
    <citation type="submission" date="2018-03" db="EMBL/GenBank/DDBJ databases">
        <title>Lachnoclostridium SNUG30386 gen.nov., sp.nov., isolated from human faeces.</title>
        <authorList>
            <person name="Seo B."/>
            <person name="Jeon K."/>
            <person name="Ko G."/>
        </authorList>
    </citation>
    <scope>NUCLEOTIDE SEQUENCE [LARGE SCALE GENOMIC DNA]</scope>
    <source>
        <strain evidence="5 6">SNUG30386</strain>
    </source>
</reference>
<sequence length="351" mass="38710">MKEEQSKQDVRALFHFFSRNIREQLLALPLEADGMEEVRLRVSAPLYYIYKNKEYTAGSGFRVSREDVDETLQCAARSSLYAYGEEIRQGFLTVQGGHRIGVAGRTILENGHIKAIHPITFLNVRFSHQMIGCAAKIRSILTDPGAGSIRNTLLIAPPRCGKTTLLRDLIRMVSDGEEGKDRGSALRGSFERSKAGAGHENKAGKMVEMRKQHGGKVRAQTVGVVDERSEIAACYQGIPQNDVGCRTDVLDACPKAEGMMMLIRSMAPEVVAVDEIGGENDLEALRYVMNCGCRILATVHGNSMEDIREKPGLSSFLQEKRFERYVVLGNRRGPGTVEAVYDAAGEELICG</sequence>
<accession>A0A2T3FM94</accession>
<organism evidence="5 6">
    <name type="scientific">Clostridium fessum</name>
    <dbReference type="NCBI Taxonomy" id="2126740"/>
    <lineage>
        <taxon>Bacteria</taxon>
        <taxon>Bacillati</taxon>
        <taxon>Bacillota</taxon>
        <taxon>Clostridia</taxon>
        <taxon>Eubacteriales</taxon>
        <taxon>Clostridiaceae</taxon>
        <taxon>Clostridium</taxon>
    </lineage>
</organism>
<dbReference type="AlphaFoldDB" id="A0A2T3FM94"/>
<dbReference type="InterPro" id="IPR027417">
    <property type="entry name" value="P-loop_NTPase"/>
</dbReference>
<protein>
    <submittedName>
        <fullName evidence="5">Stage III sporulation protein AA</fullName>
    </submittedName>
</protein>
<keyword evidence="2" id="KW-0067">ATP-binding</keyword>
<evidence type="ECO:0000256" key="3">
    <source>
        <dbReference type="SAM" id="MobiDB-lite"/>
    </source>
</evidence>
<keyword evidence="6" id="KW-1185">Reference proteome</keyword>
<dbReference type="Proteomes" id="UP000241048">
    <property type="component" value="Unassembled WGS sequence"/>
</dbReference>
<evidence type="ECO:0000313" key="5">
    <source>
        <dbReference type="EMBL" id="PST36397.1"/>
    </source>
</evidence>
<dbReference type="Pfam" id="PF19568">
    <property type="entry name" value="Spore_III_AA"/>
    <property type="match status" value="1"/>
</dbReference>
<name>A0A2T3FM94_9CLOT</name>